<dbReference type="SUPFAM" id="SSF52047">
    <property type="entry name" value="RNI-like"/>
    <property type="match status" value="1"/>
</dbReference>
<comment type="caution">
    <text evidence="2">The sequence shown here is derived from an EMBL/GenBank/DDBJ whole genome shotgun (WGS) entry which is preliminary data.</text>
</comment>
<evidence type="ECO:0000313" key="2">
    <source>
        <dbReference type="EMBL" id="ORZ25836.1"/>
    </source>
</evidence>
<reference evidence="2 3" key="1">
    <citation type="submission" date="2016-07" db="EMBL/GenBank/DDBJ databases">
        <title>Pervasive Adenine N6-methylation of Active Genes in Fungi.</title>
        <authorList>
            <consortium name="DOE Joint Genome Institute"/>
            <person name="Mondo S.J."/>
            <person name="Dannebaum R.O."/>
            <person name="Kuo R.C."/>
            <person name="Labutti K."/>
            <person name="Haridas S."/>
            <person name="Kuo A."/>
            <person name="Salamov A."/>
            <person name="Ahrendt S.R."/>
            <person name="Lipzen A."/>
            <person name="Sullivan W."/>
            <person name="Andreopoulos W.B."/>
            <person name="Clum A."/>
            <person name="Lindquist E."/>
            <person name="Daum C."/>
            <person name="Ramamoorthy G.K."/>
            <person name="Gryganskyi A."/>
            <person name="Culley D."/>
            <person name="Magnuson J.K."/>
            <person name="James T.Y."/>
            <person name="O'Malley M.A."/>
            <person name="Stajich J.E."/>
            <person name="Spatafora J.W."/>
            <person name="Visel A."/>
            <person name="Grigoriev I.V."/>
        </authorList>
    </citation>
    <scope>NUCLEOTIDE SEQUENCE [LARGE SCALE GENOMIC DNA]</scope>
    <source>
        <strain evidence="2 3">NRRL 1336</strain>
    </source>
</reference>
<gene>
    <name evidence="2" type="ORF">BCR42DRAFT_401028</name>
</gene>
<dbReference type="InterPro" id="IPR036047">
    <property type="entry name" value="F-box-like_dom_sf"/>
</dbReference>
<protein>
    <recommendedName>
        <fullName evidence="1">F-box domain-containing protein</fullName>
    </recommendedName>
</protein>
<name>A0A1X2J1Z1_9FUNG</name>
<evidence type="ECO:0000259" key="1">
    <source>
        <dbReference type="PROSITE" id="PS50181"/>
    </source>
</evidence>
<dbReference type="Gene3D" id="1.20.1280.50">
    <property type="match status" value="1"/>
</dbReference>
<dbReference type="SUPFAM" id="SSF81383">
    <property type="entry name" value="F-box domain"/>
    <property type="match status" value="1"/>
</dbReference>
<dbReference type="EMBL" id="MCGE01000001">
    <property type="protein sequence ID" value="ORZ25836.1"/>
    <property type="molecule type" value="Genomic_DNA"/>
</dbReference>
<sequence length="698" mass="79775">MMHTTFTTPNTSLPLELVELVLSYLPPRHLIHSALVCHSWALLARRQLNQDVYIHSNRQYTRWLETLETACIQYRRIVRKVVVHPQVHLDLSDLQLLRLCPWIESFDISTKSPKDRYNSPQKLDINDIIGRRNRYPQLLYNWRYLKRLHGYHSDPSTVWAPLLHSQLTSLVCSYDDICMLSTTSEKSVLPYLSFSAVLSQPSCVFSGLLELDMTFGFMDVPVTTLEMIHTICPVLETLKLHVQSMHGTTNSSQLTAIHADDCLLAASPVNNLKSLKLYDMVHFDPGCYSYLLHKYPLLNTLHLGFAFDEFYTSELVRPTADDEYDDSDLCAYLQKSRSDLFELISGYGCLTRLEIHLQGANEYVSSLWPSEKMKEWMQGNNKRNDSGNGDLMETAKRTCRLQHLEMTYQRQSAEHSTDILGLDGIINSWVGQHQLHTLLLDVYNNSVADALGQTQQQHNSQHSLQSTLNQFLYSDGLNVCSRAALSRNLATICIKCFPGFDVSLTCLLDDLPGLKTLDLTFANLINRKRDRSQLSCSSYGLQQLVLESTNVKDTDNLMDIIQNRCQQLTTLCFENVMLDDNNGDCAGNTTMTLEESKMRVWDLSDRGLKHVWFKYLSFGLQGLNKENNVMVNRLKVHETTANRFTWYNTSMSQGTHGSSKPFCLSDHDPSYPEDQFCFGNTGASLELKCYFVEDLLFC</sequence>
<keyword evidence="3" id="KW-1185">Reference proteome</keyword>
<evidence type="ECO:0000313" key="3">
    <source>
        <dbReference type="Proteomes" id="UP000193560"/>
    </source>
</evidence>
<dbReference type="Proteomes" id="UP000193560">
    <property type="component" value="Unassembled WGS sequence"/>
</dbReference>
<feature type="domain" description="F-box" evidence="1">
    <location>
        <begin position="7"/>
        <end position="56"/>
    </location>
</feature>
<dbReference type="OrthoDB" id="2257321at2759"/>
<dbReference type="SMART" id="SM00256">
    <property type="entry name" value="FBOX"/>
    <property type="match status" value="1"/>
</dbReference>
<dbReference type="AlphaFoldDB" id="A0A1X2J1Z1"/>
<dbReference type="InterPro" id="IPR001810">
    <property type="entry name" value="F-box_dom"/>
</dbReference>
<proteinExistence type="predicted"/>
<accession>A0A1X2J1Z1</accession>
<dbReference type="Pfam" id="PF12937">
    <property type="entry name" value="F-box-like"/>
    <property type="match status" value="1"/>
</dbReference>
<organism evidence="2 3">
    <name type="scientific">Absidia repens</name>
    <dbReference type="NCBI Taxonomy" id="90262"/>
    <lineage>
        <taxon>Eukaryota</taxon>
        <taxon>Fungi</taxon>
        <taxon>Fungi incertae sedis</taxon>
        <taxon>Mucoromycota</taxon>
        <taxon>Mucoromycotina</taxon>
        <taxon>Mucoromycetes</taxon>
        <taxon>Mucorales</taxon>
        <taxon>Cunninghamellaceae</taxon>
        <taxon>Absidia</taxon>
    </lineage>
</organism>
<dbReference type="PROSITE" id="PS50181">
    <property type="entry name" value="FBOX"/>
    <property type="match status" value="1"/>
</dbReference>